<dbReference type="EMBL" id="BMAT01004157">
    <property type="protein sequence ID" value="GFR69423.1"/>
    <property type="molecule type" value="Genomic_DNA"/>
</dbReference>
<feature type="signal peptide" evidence="1">
    <location>
        <begin position="1"/>
        <end position="24"/>
    </location>
</feature>
<dbReference type="Pfam" id="PF25898">
    <property type="entry name" value="LolA_2nd_metazoa"/>
    <property type="match status" value="1"/>
</dbReference>
<organism evidence="3 4">
    <name type="scientific">Elysia marginata</name>
    <dbReference type="NCBI Taxonomy" id="1093978"/>
    <lineage>
        <taxon>Eukaryota</taxon>
        <taxon>Metazoa</taxon>
        <taxon>Spiralia</taxon>
        <taxon>Lophotrochozoa</taxon>
        <taxon>Mollusca</taxon>
        <taxon>Gastropoda</taxon>
        <taxon>Heterobranchia</taxon>
        <taxon>Euthyneura</taxon>
        <taxon>Panpulmonata</taxon>
        <taxon>Sacoglossa</taxon>
        <taxon>Placobranchoidea</taxon>
        <taxon>Plakobranchidae</taxon>
        <taxon>Elysia</taxon>
    </lineage>
</organism>
<comment type="caution">
    <text evidence="3">The sequence shown here is derived from an EMBL/GenBank/DDBJ whole genome shotgun (WGS) entry which is preliminary data.</text>
</comment>
<dbReference type="AlphaFoldDB" id="A0AAV4F9R7"/>
<accession>A0AAV4F9R7</accession>
<evidence type="ECO:0000259" key="2">
    <source>
        <dbReference type="Pfam" id="PF25898"/>
    </source>
</evidence>
<sequence>MCRVGTAWAILLLYVSIHLNIALADLKDDVCKDIKPNSGSCKVDSKMRGSNGYYVVPHDVKEGTTPEVEEILRLSGPSGFGDTIALERSADVVVFRSLSCTQYVSCQKIIDENGDEMIVKVTHLVSNTTFKTAQTGTLPVQIKFEGKYNTGPNANKDVVFIYNFYHYLTWYMPNEFAVPLGVVCEDKKTLRAFPKLPPHISFGQEIHYPDKTKKLETIETTYDSERRYVQEIYFDQHGAINQRRLDDFNSGLSFLVQEEDFSCKVTKISDATNKNDFVRGTGDNIQMVTPEQFFHSGGIKFHYNGKRRFEHLMTEVWTGKDEKNGHVYSWFFTS</sequence>
<feature type="domain" description="LolA-like" evidence="2">
    <location>
        <begin position="179"/>
        <end position="333"/>
    </location>
</feature>
<feature type="chain" id="PRO_5043663197" evidence="1">
    <location>
        <begin position="25"/>
        <end position="334"/>
    </location>
</feature>
<dbReference type="PANTHER" id="PTHR36902">
    <property type="entry name" value="ENRICHED IN SURFACE-LABELED PROTEOME PROTEIN 9"/>
    <property type="match status" value="1"/>
</dbReference>
<dbReference type="PANTHER" id="PTHR36902:SF1">
    <property type="entry name" value="ENRICHED IN SURFACE-LABELED PROTEOME PROTEIN 9"/>
    <property type="match status" value="1"/>
</dbReference>
<dbReference type="InterPro" id="IPR058831">
    <property type="entry name" value="LolA-like_dom_2nd"/>
</dbReference>
<evidence type="ECO:0000256" key="1">
    <source>
        <dbReference type="SAM" id="SignalP"/>
    </source>
</evidence>
<feature type="non-terminal residue" evidence="3">
    <location>
        <position position="334"/>
    </location>
</feature>
<keyword evidence="4" id="KW-1185">Reference proteome</keyword>
<dbReference type="Proteomes" id="UP000762676">
    <property type="component" value="Unassembled WGS sequence"/>
</dbReference>
<gene>
    <name evidence="3" type="ORF">ElyMa_002049600</name>
</gene>
<name>A0AAV4F9R7_9GAST</name>
<protein>
    <submittedName>
        <fullName evidence="3">EF-hand domain-containing protein D1</fullName>
    </submittedName>
</protein>
<evidence type="ECO:0000313" key="4">
    <source>
        <dbReference type="Proteomes" id="UP000762676"/>
    </source>
</evidence>
<keyword evidence="1" id="KW-0732">Signal</keyword>
<proteinExistence type="predicted"/>
<reference evidence="3 4" key="1">
    <citation type="journal article" date="2021" name="Elife">
        <title>Chloroplast acquisition without the gene transfer in kleptoplastic sea slugs, Plakobranchus ocellatus.</title>
        <authorList>
            <person name="Maeda T."/>
            <person name="Takahashi S."/>
            <person name="Yoshida T."/>
            <person name="Shimamura S."/>
            <person name="Takaki Y."/>
            <person name="Nagai Y."/>
            <person name="Toyoda A."/>
            <person name="Suzuki Y."/>
            <person name="Arimoto A."/>
            <person name="Ishii H."/>
            <person name="Satoh N."/>
            <person name="Nishiyama T."/>
            <person name="Hasebe M."/>
            <person name="Maruyama T."/>
            <person name="Minagawa J."/>
            <person name="Obokata J."/>
            <person name="Shigenobu S."/>
        </authorList>
    </citation>
    <scope>NUCLEOTIDE SEQUENCE [LARGE SCALE GENOMIC DNA]</scope>
</reference>
<evidence type="ECO:0000313" key="3">
    <source>
        <dbReference type="EMBL" id="GFR69423.1"/>
    </source>
</evidence>